<dbReference type="RefSeq" id="XP_018983300.1">
    <property type="nucleotide sequence ID" value="XM_019129675.1"/>
</dbReference>
<dbReference type="GeneID" id="30147528"/>
<evidence type="ECO:0000313" key="3">
    <source>
        <dbReference type="Proteomes" id="UP000094336"/>
    </source>
</evidence>
<keyword evidence="3" id="KW-1185">Reference proteome</keyword>
<feature type="region of interest" description="Disordered" evidence="1">
    <location>
        <begin position="1"/>
        <end position="36"/>
    </location>
</feature>
<dbReference type="OrthoDB" id="203678at2759"/>
<protein>
    <recommendedName>
        <fullName evidence="4">Vacuolar protein sorting-associated protein 51 homolog</fullName>
    </recommendedName>
</protein>
<organism evidence="2 3">
    <name type="scientific">Babjeviella inositovora NRRL Y-12698</name>
    <dbReference type="NCBI Taxonomy" id="984486"/>
    <lineage>
        <taxon>Eukaryota</taxon>
        <taxon>Fungi</taxon>
        <taxon>Dikarya</taxon>
        <taxon>Ascomycota</taxon>
        <taxon>Saccharomycotina</taxon>
        <taxon>Pichiomycetes</taxon>
        <taxon>Serinales incertae sedis</taxon>
        <taxon>Babjeviella</taxon>
    </lineage>
</organism>
<feature type="compositionally biased region" description="Low complexity" evidence="1">
    <location>
        <begin position="1"/>
        <end position="26"/>
    </location>
</feature>
<name>A0A1E3QLL7_9ASCO</name>
<dbReference type="Pfam" id="PF08700">
    <property type="entry name" value="VPS51_Exo84_N"/>
    <property type="match status" value="1"/>
</dbReference>
<evidence type="ECO:0008006" key="4">
    <source>
        <dbReference type="Google" id="ProtNLM"/>
    </source>
</evidence>
<dbReference type="AlphaFoldDB" id="A0A1E3QLL7"/>
<dbReference type="Proteomes" id="UP000094336">
    <property type="component" value="Unassembled WGS sequence"/>
</dbReference>
<reference evidence="3" key="1">
    <citation type="submission" date="2016-05" db="EMBL/GenBank/DDBJ databases">
        <title>Comparative genomics of biotechnologically important yeasts.</title>
        <authorList>
            <consortium name="DOE Joint Genome Institute"/>
            <person name="Riley R."/>
            <person name="Haridas S."/>
            <person name="Wolfe K.H."/>
            <person name="Lopes M.R."/>
            <person name="Hittinger C.T."/>
            <person name="Goker M."/>
            <person name="Salamov A."/>
            <person name="Wisecaver J."/>
            <person name="Long T.M."/>
            <person name="Aerts A.L."/>
            <person name="Barry K."/>
            <person name="Choi C."/>
            <person name="Clum A."/>
            <person name="Coughlan A.Y."/>
            <person name="Deshpande S."/>
            <person name="Douglass A.P."/>
            <person name="Hanson S.J."/>
            <person name="Klenk H.-P."/>
            <person name="Labutti K."/>
            <person name="Lapidus A."/>
            <person name="Lindquist E."/>
            <person name="Lipzen A."/>
            <person name="Meier-Kolthoff J.P."/>
            <person name="Ohm R.A."/>
            <person name="Otillar R.P."/>
            <person name="Pangilinan J."/>
            <person name="Peng Y."/>
            <person name="Rokas A."/>
            <person name="Rosa C.A."/>
            <person name="Scheuner C."/>
            <person name="Sibirny A.A."/>
            <person name="Slot J.C."/>
            <person name="Stielow J.B."/>
            <person name="Sun H."/>
            <person name="Kurtzman C.P."/>
            <person name="Blackwell M."/>
            <person name="Grigoriev I.V."/>
            <person name="Jeffries T.W."/>
        </authorList>
    </citation>
    <scope>NUCLEOTIDE SEQUENCE [LARGE SCALE GENOMIC DNA]</scope>
    <source>
        <strain evidence="3">NRRL Y-12698</strain>
    </source>
</reference>
<dbReference type="STRING" id="984486.A0A1E3QLL7"/>
<evidence type="ECO:0000256" key="1">
    <source>
        <dbReference type="SAM" id="MobiDB-lite"/>
    </source>
</evidence>
<gene>
    <name evidence="2" type="ORF">BABINDRAFT_163023</name>
</gene>
<dbReference type="EMBL" id="KV454437">
    <property type="protein sequence ID" value="ODQ77972.1"/>
    <property type="molecule type" value="Genomic_DNA"/>
</dbReference>
<accession>A0A1E3QLL7</accession>
<evidence type="ECO:0000313" key="2">
    <source>
        <dbReference type="EMBL" id="ODQ77972.1"/>
    </source>
</evidence>
<sequence length="155" mass="17254">MSESNTPQSSISFKKSSRSETSSTAKPADTSVKLSTKQRRMALKEFYKQAKQGASETQPVETNNYAQISANFDAFVRDSPLKQMLAVQNEITSSLNGNQSEIKSIVYNNYYDLIKLNEFLTGQDESEEPPFDMACLESLEALVDEIQGIDTAIAY</sequence>
<proteinExistence type="predicted"/>